<dbReference type="RefSeq" id="XP_021880341.1">
    <property type="nucleotide sequence ID" value="XM_022024569.1"/>
</dbReference>
<dbReference type="AlphaFoldDB" id="A0A1Y2GJS8"/>
<evidence type="ECO:0000313" key="1">
    <source>
        <dbReference type="EMBL" id="ORZ12992.1"/>
    </source>
</evidence>
<organism evidence="1 2">
    <name type="scientific">Lobosporangium transversale</name>
    <dbReference type="NCBI Taxonomy" id="64571"/>
    <lineage>
        <taxon>Eukaryota</taxon>
        <taxon>Fungi</taxon>
        <taxon>Fungi incertae sedis</taxon>
        <taxon>Mucoromycota</taxon>
        <taxon>Mortierellomycotina</taxon>
        <taxon>Mortierellomycetes</taxon>
        <taxon>Mortierellales</taxon>
        <taxon>Mortierellaceae</taxon>
        <taxon>Lobosporangium</taxon>
    </lineage>
</organism>
<dbReference type="InParanoid" id="A0A1Y2GJS8"/>
<gene>
    <name evidence="1" type="ORF">BCR41DRAFT_356017</name>
</gene>
<protein>
    <submittedName>
        <fullName evidence="1">Uncharacterized protein</fullName>
    </submittedName>
</protein>
<name>A0A1Y2GJS8_9FUNG</name>
<dbReference type="GeneID" id="33566413"/>
<accession>A0A1Y2GJS8</accession>
<reference evidence="1 2" key="1">
    <citation type="submission" date="2016-07" db="EMBL/GenBank/DDBJ databases">
        <title>Pervasive Adenine N6-methylation of Active Genes in Fungi.</title>
        <authorList>
            <consortium name="DOE Joint Genome Institute"/>
            <person name="Mondo S.J."/>
            <person name="Dannebaum R.O."/>
            <person name="Kuo R.C."/>
            <person name="Labutti K."/>
            <person name="Haridas S."/>
            <person name="Kuo A."/>
            <person name="Salamov A."/>
            <person name="Ahrendt S.R."/>
            <person name="Lipzen A."/>
            <person name="Sullivan W."/>
            <person name="Andreopoulos W.B."/>
            <person name="Clum A."/>
            <person name="Lindquist E."/>
            <person name="Daum C."/>
            <person name="Ramamoorthy G.K."/>
            <person name="Gryganskyi A."/>
            <person name="Culley D."/>
            <person name="Magnuson J.K."/>
            <person name="James T.Y."/>
            <person name="O'Malley M.A."/>
            <person name="Stajich J.E."/>
            <person name="Spatafora J.W."/>
            <person name="Visel A."/>
            <person name="Grigoriev I.V."/>
        </authorList>
    </citation>
    <scope>NUCLEOTIDE SEQUENCE [LARGE SCALE GENOMIC DNA]</scope>
    <source>
        <strain evidence="1 2">NRRL 3116</strain>
    </source>
</reference>
<comment type="caution">
    <text evidence="1">The sequence shown here is derived from an EMBL/GenBank/DDBJ whole genome shotgun (WGS) entry which is preliminary data.</text>
</comment>
<evidence type="ECO:0000313" key="2">
    <source>
        <dbReference type="Proteomes" id="UP000193648"/>
    </source>
</evidence>
<dbReference type="EMBL" id="MCFF01000024">
    <property type="protein sequence ID" value="ORZ12992.1"/>
    <property type="molecule type" value="Genomic_DNA"/>
</dbReference>
<proteinExistence type="predicted"/>
<keyword evidence="2" id="KW-1185">Reference proteome</keyword>
<dbReference type="Proteomes" id="UP000193648">
    <property type="component" value="Unassembled WGS sequence"/>
</dbReference>
<sequence length="58" mass="6711">MQPIYEYIRYIIEMAATPDPTPLLFTCRAIHIVNAVTIIFITICQPSVTTYNHGNYDY</sequence>